<name>A0ABV5TNB5_9ACTN</name>
<reference evidence="4 5" key="1">
    <citation type="submission" date="2024-09" db="EMBL/GenBank/DDBJ databases">
        <authorList>
            <person name="Sun Q."/>
            <person name="Mori K."/>
        </authorList>
    </citation>
    <scope>NUCLEOTIDE SEQUENCE [LARGE SCALE GENOMIC DNA]</scope>
    <source>
        <strain evidence="4 5">JCM 3028</strain>
    </source>
</reference>
<dbReference type="PIRSF" id="PIRSF001235">
    <property type="entry name" value="Amidase_carbamoylase"/>
    <property type="match status" value="1"/>
</dbReference>
<dbReference type="Proteomes" id="UP001589610">
    <property type="component" value="Unassembled WGS sequence"/>
</dbReference>
<dbReference type="NCBIfam" id="TIGR01879">
    <property type="entry name" value="hydantase"/>
    <property type="match status" value="1"/>
</dbReference>
<dbReference type="InterPro" id="IPR011650">
    <property type="entry name" value="Peptidase_M20_dimer"/>
</dbReference>
<dbReference type="EMBL" id="JBHMBS010000024">
    <property type="protein sequence ID" value="MFB9680608.1"/>
    <property type="molecule type" value="Genomic_DNA"/>
</dbReference>
<evidence type="ECO:0000256" key="1">
    <source>
        <dbReference type="ARBA" id="ARBA00006153"/>
    </source>
</evidence>
<dbReference type="GO" id="GO:0016787">
    <property type="term" value="F:hydrolase activity"/>
    <property type="evidence" value="ECO:0007669"/>
    <property type="project" value="UniProtKB-KW"/>
</dbReference>
<evidence type="ECO:0000313" key="4">
    <source>
        <dbReference type="EMBL" id="MFB9680608.1"/>
    </source>
</evidence>
<dbReference type="Pfam" id="PF07687">
    <property type="entry name" value="M20_dimer"/>
    <property type="match status" value="1"/>
</dbReference>
<dbReference type="Gene3D" id="3.30.70.360">
    <property type="match status" value="1"/>
</dbReference>
<dbReference type="RefSeq" id="WP_386161586.1">
    <property type="nucleotide sequence ID" value="NZ_JBHMBS010000024.1"/>
</dbReference>
<dbReference type="SUPFAM" id="SSF53187">
    <property type="entry name" value="Zn-dependent exopeptidases"/>
    <property type="match status" value="1"/>
</dbReference>
<dbReference type="InterPro" id="IPR036264">
    <property type="entry name" value="Bact_exopeptidase_dim_dom"/>
</dbReference>
<dbReference type="Pfam" id="PF01546">
    <property type="entry name" value="Peptidase_M20"/>
    <property type="match status" value="1"/>
</dbReference>
<evidence type="ECO:0000313" key="5">
    <source>
        <dbReference type="Proteomes" id="UP001589610"/>
    </source>
</evidence>
<dbReference type="NCBIfam" id="NF006771">
    <property type="entry name" value="PRK09290.1-5"/>
    <property type="match status" value="1"/>
</dbReference>
<dbReference type="InterPro" id="IPR010158">
    <property type="entry name" value="Amidase_Cbmase"/>
</dbReference>
<dbReference type="CDD" id="cd03884">
    <property type="entry name" value="M20_bAS"/>
    <property type="match status" value="1"/>
</dbReference>
<comment type="caution">
    <text evidence="4">The sequence shown here is derived from an EMBL/GenBank/DDBJ whole genome shotgun (WGS) entry which is preliminary data.</text>
</comment>
<dbReference type="PANTHER" id="PTHR32494">
    <property type="entry name" value="ALLANTOATE DEIMINASE-RELATED"/>
    <property type="match status" value="1"/>
</dbReference>
<keyword evidence="5" id="KW-1185">Reference proteome</keyword>
<proteinExistence type="inferred from homology"/>
<evidence type="ECO:0000259" key="3">
    <source>
        <dbReference type="Pfam" id="PF07687"/>
    </source>
</evidence>
<gene>
    <name evidence="4" type="ORF">ACFFRH_34465</name>
</gene>
<comment type="similarity">
    <text evidence="1">Belongs to the peptidase M20 family.</text>
</comment>
<keyword evidence="2 4" id="KW-0378">Hydrolase</keyword>
<dbReference type="InterPro" id="IPR002933">
    <property type="entry name" value="Peptidase_M20"/>
</dbReference>
<evidence type="ECO:0000256" key="2">
    <source>
        <dbReference type="ARBA" id="ARBA00022801"/>
    </source>
</evidence>
<organism evidence="4 5">
    <name type="scientific">Streptosporangium vulgare</name>
    <dbReference type="NCBI Taxonomy" id="46190"/>
    <lineage>
        <taxon>Bacteria</taxon>
        <taxon>Bacillati</taxon>
        <taxon>Actinomycetota</taxon>
        <taxon>Actinomycetes</taxon>
        <taxon>Streptosporangiales</taxon>
        <taxon>Streptosporangiaceae</taxon>
        <taxon>Streptosporangium</taxon>
    </lineage>
</organism>
<accession>A0ABV5TNB5</accession>
<protein>
    <submittedName>
        <fullName evidence="4">Zn-dependent hydrolase</fullName>
    </submittedName>
</protein>
<feature type="domain" description="Peptidase M20 dimerisation" evidence="3">
    <location>
        <begin position="220"/>
        <end position="318"/>
    </location>
</feature>
<sequence length="423" mass="43215">MTVLQGTRPRVNAGRLVEHVARLGSVGAVPGGGVTRLAFTPQDVEGRAYVARLMEEAALSVEVDAAGNLIGRRPGSVPGAAALVLGSHIDTVPDGGAYDGAYGVLAAVEVARTLYEEGVRLNHPLAVVAFCDEEGAHGTMGMLGSHGFAGVLPPEAALALDDRGVPVADLLAAVGGDAKRLAEAAWSPRDVAAYLELHIEQGDVLERLGVPIGVVETITGRVNVAVTVEGTAGHAGTTPMEHRADALDGAARLVLAVRAIAAAERLVLRATTGTCAVEPGMWNVIPGRVRLGVEFRDTSAGALDAALARLAEVAAEVAGATGTRVTVVPGARTAPVDCDAGLHEIVARSAAGQGLPYHRLPSGAGHDAQIVARIAPVGMIFVPSRGGVSHAPAEYTAPEHLAWGADVLLTAVLMRDAAPDIDR</sequence>
<dbReference type="PANTHER" id="PTHR32494:SF5">
    <property type="entry name" value="ALLANTOATE AMIDOHYDROLASE"/>
    <property type="match status" value="1"/>
</dbReference>
<dbReference type="SUPFAM" id="SSF55031">
    <property type="entry name" value="Bacterial exopeptidase dimerisation domain"/>
    <property type="match status" value="1"/>
</dbReference>
<dbReference type="Gene3D" id="3.40.630.10">
    <property type="entry name" value="Zn peptidases"/>
    <property type="match status" value="1"/>
</dbReference>